<dbReference type="InterPro" id="IPR013320">
    <property type="entry name" value="ConA-like_dom_sf"/>
</dbReference>
<dbReference type="Proteomes" id="UP000593567">
    <property type="component" value="Unassembled WGS sequence"/>
</dbReference>
<dbReference type="GO" id="GO:0005789">
    <property type="term" value="C:endoplasmic reticulum membrane"/>
    <property type="evidence" value="ECO:0007669"/>
    <property type="project" value="TreeGrafter"/>
</dbReference>
<dbReference type="EMBL" id="VXIV02002816">
    <property type="protein sequence ID" value="KAF6022684.1"/>
    <property type="molecule type" value="Genomic_DNA"/>
</dbReference>
<dbReference type="SUPFAM" id="SSF49899">
    <property type="entry name" value="Concanavalin A-like lectins/glucanases"/>
    <property type="match status" value="1"/>
</dbReference>
<evidence type="ECO:0000259" key="7">
    <source>
        <dbReference type="PROSITE" id="PS51328"/>
    </source>
</evidence>
<keyword evidence="3 6" id="KW-0732">Signal</keyword>
<comment type="subcellular location">
    <subcellularLocation>
        <location evidence="1">Membrane</location>
        <topology evidence="1">Single-pass type I membrane protein</topology>
    </subcellularLocation>
</comment>
<dbReference type="AlphaFoldDB" id="A0A7J7JAH1"/>
<feature type="chain" id="PRO_5029751682" description="L-type lectin-like domain-containing protein" evidence="6">
    <location>
        <begin position="25"/>
        <end position="90"/>
    </location>
</feature>
<evidence type="ECO:0000256" key="2">
    <source>
        <dbReference type="ARBA" id="ARBA00022692"/>
    </source>
</evidence>
<evidence type="ECO:0000256" key="1">
    <source>
        <dbReference type="ARBA" id="ARBA00004479"/>
    </source>
</evidence>
<comment type="caution">
    <text evidence="8">The sequence shown here is derived from an EMBL/GenBank/DDBJ whole genome shotgun (WGS) entry which is preliminary data.</text>
</comment>
<accession>A0A7J7JAH1</accession>
<dbReference type="PROSITE" id="PS51328">
    <property type="entry name" value="L_LECTIN_LIKE"/>
    <property type="match status" value="1"/>
</dbReference>
<dbReference type="GO" id="GO:0000139">
    <property type="term" value="C:Golgi membrane"/>
    <property type="evidence" value="ECO:0007669"/>
    <property type="project" value="TreeGrafter"/>
</dbReference>
<organism evidence="8 9">
    <name type="scientific">Bugula neritina</name>
    <name type="common">Brown bryozoan</name>
    <name type="synonym">Sertularia neritina</name>
    <dbReference type="NCBI Taxonomy" id="10212"/>
    <lineage>
        <taxon>Eukaryota</taxon>
        <taxon>Metazoa</taxon>
        <taxon>Spiralia</taxon>
        <taxon>Lophotrochozoa</taxon>
        <taxon>Bryozoa</taxon>
        <taxon>Gymnolaemata</taxon>
        <taxon>Cheilostomatida</taxon>
        <taxon>Flustrina</taxon>
        <taxon>Buguloidea</taxon>
        <taxon>Bugulidae</taxon>
        <taxon>Bugula</taxon>
    </lineage>
</organism>
<dbReference type="PANTHER" id="PTHR12223:SF28">
    <property type="entry name" value="LECTIN, MANNOSE BINDING 1 LIKE"/>
    <property type="match status" value="1"/>
</dbReference>
<protein>
    <recommendedName>
        <fullName evidence="7">L-type lectin-like domain-containing protein</fullName>
    </recommendedName>
</protein>
<name>A0A7J7JAH1_BUGNE</name>
<dbReference type="Gene3D" id="2.60.120.200">
    <property type="match status" value="1"/>
</dbReference>
<feature type="domain" description="L-type lectin-like" evidence="7">
    <location>
        <begin position="28"/>
        <end position="90"/>
    </location>
</feature>
<dbReference type="Pfam" id="PF03388">
    <property type="entry name" value="Lectin_leg-like"/>
    <property type="match status" value="1"/>
</dbReference>
<dbReference type="GO" id="GO:0030134">
    <property type="term" value="C:COPII-coated ER to Golgi transport vesicle"/>
    <property type="evidence" value="ECO:0007669"/>
    <property type="project" value="TreeGrafter"/>
</dbReference>
<keyword evidence="5" id="KW-0472">Membrane</keyword>
<proteinExistence type="predicted"/>
<keyword evidence="9" id="KW-1185">Reference proteome</keyword>
<keyword evidence="2" id="KW-0812">Transmembrane</keyword>
<evidence type="ECO:0000256" key="5">
    <source>
        <dbReference type="ARBA" id="ARBA00023136"/>
    </source>
</evidence>
<evidence type="ECO:0000313" key="9">
    <source>
        <dbReference type="Proteomes" id="UP000593567"/>
    </source>
</evidence>
<dbReference type="PANTHER" id="PTHR12223">
    <property type="entry name" value="VESICULAR MANNOSE-BINDING LECTIN"/>
    <property type="match status" value="1"/>
</dbReference>
<dbReference type="OrthoDB" id="10265193at2759"/>
<dbReference type="GO" id="GO:0006888">
    <property type="term" value="P:endoplasmic reticulum to Golgi vesicle-mediated transport"/>
    <property type="evidence" value="ECO:0007669"/>
    <property type="project" value="TreeGrafter"/>
</dbReference>
<dbReference type="InterPro" id="IPR005052">
    <property type="entry name" value="Lectin_leg"/>
</dbReference>
<dbReference type="GO" id="GO:0005537">
    <property type="term" value="F:D-mannose binding"/>
    <property type="evidence" value="ECO:0007669"/>
    <property type="project" value="TreeGrafter"/>
</dbReference>
<sequence length="90" mass="10609">MLMLFEMEFLYFFILSIFIQFTDANLSKRFEYKHSFKGPHLVQKDRTVPFWTYVGNAIASDDFVRLAPSLKSQRGLIWNKLPVEFPQLGS</sequence>
<dbReference type="GO" id="GO:0005793">
    <property type="term" value="C:endoplasmic reticulum-Golgi intermediate compartment"/>
    <property type="evidence" value="ECO:0007669"/>
    <property type="project" value="TreeGrafter"/>
</dbReference>
<evidence type="ECO:0000313" key="8">
    <source>
        <dbReference type="EMBL" id="KAF6022684.1"/>
    </source>
</evidence>
<feature type="signal peptide" evidence="6">
    <location>
        <begin position="1"/>
        <end position="24"/>
    </location>
</feature>
<dbReference type="InterPro" id="IPR051136">
    <property type="entry name" value="Intracellular_Lectin-GPT"/>
</dbReference>
<gene>
    <name evidence="8" type="ORF">EB796_019014</name>
</gene>
<evidence type="ECO:0000256" key="6">
    <source>
        <dbReference type="SAM" id="SignalP"/>
    </source>
</evidence>
<evidence type="ECO:0000256" key="3">
    <source>
        <dbReference type="ARBA" id="ARBA00022729"/>
    </source>
</evidence>
<keyword evidence="4" id="KW-1133">Transmembrane helix</keyword>
<evidence type="ECO:0000256" key="4">
    <source>
        <dbReference type="ARBA" id="ARBA00022989"/>
    </source>
</evidence>
<reference evidence="8" key="1">
    <citation type="submission" date="2020-06" db="EMBL/GenBank/DDBJ databases">
        <title>Draft genome of Bugula neritina, a colonial animal packing powerful symbionts and potential medicines.</title>
        <authorList>
            <person name="Rayko M."/>
        </authorList>
    </citation>
    <scope>NUCLEOTIDE SEQUENCE [LARGE SCALE GENOMIC DNA]</scope>
    <source>
        <strain evidence="8">Kwan_BN1</strain>
    </source>
</reference>